<dbReference type="Proteomes" id="UP001187471">
    <property type="component" value="Unassembled WGS sequence"/>
</dbReference>
<dbReference type="AlphaFoldDB" id="A0AA88UL21"/>
<dbReference type="Gene3D" id="1.10.1240.40">
    <property type="entry name" value="ENT domain"/>
    <property type="match status" value="1"/>
</dbReference>
<dbReference type="GO" id="GO:0005634">
    <property type="term" value="C:nucleus"/>
    <property type="evidence" value="ECO:0007669"/>
    <property type="project" value="UniProtKB-SubCell"/>
</dbReference>
<dbReference type="PANTHER" id="PTHR31917:SF5">
    <property type="entry name" value="OS02G0204500 PROTEIN"/>
    <property type="match status" value="1"/>
</dbReference>
<dbReference type="Pfam" id="PF03735">
    <property type="entry name" value="ENT"/>
    <property type="match status" value="1"/>
</dbReference>
<gene>
    <name evidence="4" type="ORF">RJ640_008152</name>
</gene>
<evidence type="ECO:0000259" key="3">
    <source>
        <dbReference type="PROSITE" id="PS51138"/>
    </source>
</evidence>
<dbReference type="InterPro" id="IPR005491">
    <property type="entry name" value="ENT_dom"/>
</dbReference>
<evidence type="ECO:0000256" key="2">
    <source>
        <dbReference type="ARBA" id="ARBA00023242"/>
    </source>
</evidence>
<evidence type="ECO:0000313" key="5">
    <source>
        <dbReference type="Proteomes" id="UP001187471"/>
    </source>
</evidence>
<organism evidence="4 5">
    <name type="scientific">Escallonia rubra</name>
    <dbReference type="NCBI Taxonomy" id="112253"/>
    <lineage>
        <taxon>Eukaryota</taxon>
        <taxon>Viridiplantae</taxon>
        <taxon>Streptophyta</taxon>
        <taxon>Embryophyta</taxon>
        <taxon>Tracheophyta</taxon>
        <taxon>Spermatophyta</taxon>
        <taxon>Magnoliopsida</taxon>
        <taxon>eudicotyledons</taxon>
        <taxon>Gunneridae</taxon>
        <taxon>Pentapetalae</taxon>
        <taxon>asterids</taxon>
        <taxon>campanulids</taxon>
        <taxon>Escalloniales</taxon>
        <taxon>Escalloniaceae</taxon>
        <taxon>Escallonia</taxon>
    </lineage>
</organism>
<name>A0AA88UL21_9ASTE</name>
<dbReference type="SMART" id="SM00743">
    <property type="entry name" value="Agenet"/>
    <property type="match status" value="2"/>
</dbReference>
<sequence length="418" mass="46694">VLRVGLTFTMRFKRGSTVEVMTKQWVPTSWRSAQIVSGNGHTYNVRYKCYMGVESEVIVERVSRKVIRPCPPHVEDVESWELGDVVEVFEDDSWKAATALKALGGDYYLVRLLGLPQQFSIHKRSIRVRQSWQDGQWFVIKKGFESCGDAISSKLTSNRYLKTRFHAPQADATAKLQEGDVCSAFQNKVGLKESHVVSYGMLKRASPYCSSLLEAYTGGVQKKRTFEREGRSQRAVPAPLMEKVDAVACPRENLGEKYMHASFNTRSNGYFELERGKLTGDVGCSLGRCSEPNESDSDACSVGSCSVISQSPNRFSNRFVTVPYQERDILGSDGESFSGSGDEMENCSLPPEEEVAASIHRLESHAYRCTLEALYASGPLNWEKEALMTNLRIMLHISNDEHLVELRNLISGGIGILT</sequence>
<dbReference type="EMBL" id="JAVXUO010001110">
    <property type="protein sequence ID" value="KAK2985936.1"/>
    <property type="molecule type" value="Genomic_DNA"/>
</dbReference>
<reference evidence="4" key="1">
    <citation type="submission" date="2022-12" db="EMBL/GenBank/DDBJ databases">
        <title>Draft genome assemblies for two species of Escallonia (Escalloniales).</title>
        <authorList>
            <person name="Chanderbali A."/>
            <person name="Dervinis C."/>
            <person name="Anghel I."/>
            <person name="Soltis D."/>
            <person name="Soltis P."/>
            <person name="Zapata F."/>
        </authorList>
    </citation>
    <scope>NUCLEOTIDE SEQUENCE</scope>
    <source>
        <strain evidence="4">UCBG92.1500</strain>
        <tissue evidence="4">Leaf</tissue>
    </source>
</reference>
<keyword evidence="5" id="KW-1185">Reference proteome</keyword>
<dbReference type="SUPFAM" id="SSF158639">
    <property type="entry name" value="ENT-like"/>
    <property type="match status" value="1"/>
</dbReference>
<dbReference type="InterPro" id="IPR014002">
    <property type="entry name" value="Agenet_dom_plant"/>
</dbReference>
<comment type="subcellular location">
    <subcellularLocation>
        <location evidence="1">Nucleus</location>
    </subcellularLocation>
</comment>
<proteinExistence type="predicted"/>
<evidence type="ECO:0000256" key="1">
    <source>
        <dbReference type="ARBA" id="ARBA00004123"/>
    </source>
</evidence>
<evidence type="ECO:0000313" key="4">
    <source>
        <dbReference type="EMBL" id="KAK2985936.1"/>
    </source>
</evidence>
<feature type="non-terminal residue" evidence="4">
    <location>
        <position position="418"/>
    </location>
</feature>
<accession>A0AA88UL21</accession>
<dbReference type="Pfam" id="PF05641">
    <property type="entry name" value="Agenet"/>
    <property type="match status" value="1"/>
</dbReference>
<dbReference type="PANTHER" id="PTHR31917">
    <property type="entry name" value="AGENET DOMAIN-CONTAINING PROTEIN-RELATED"/>
    <property type="match status" value="1"/>
</dbReference>
<dbReference type="InterPro" id="IPR036142">
    <property type="entry name" value="ENT_dom-like_sf"/>
</dbReference>
<dbReference type="PROSITE" id="PS51138">
    <property type="entry name" value="ENT"/>
    <property type="match status" value="1"/>
</dbReference>
<feature type="domain" description="ENT" evidence="3">
    <location>
        <begin position="355"/>
        <end position="418"/>
    </location>
</feature>
<dbReference type="SMART" id="SM01191">
    <property type="entry name" value="ENT"/>
    <property type="match status" value="1"/>
</dbReference>
<dbReference type="InterPro" id="IPR008395">
    <property type="entry name" value="Agenet-like_dom"/>
</dbReference>
<protein>
    <recommendedName>
        <fullName evidence="3">ENT domain-containing protein</fullName>
    </recommendedName>
</protein>
<keyword evidence="2" id="KW-0539">Nucleus</keyword>
<comment type="caution">
    <text evidence="4">The sequence shown here is derived from an EMBL/GenBank/DDBJ whole genome shotgun (WGS) entry which is preliminary data.</text>
</comment>